<evidence type="ECO:0000256" key="1">
    <source>
        <dbReference type="ARBA" id="ARBA00004651"/>
    </source>
</evidence>
<dbReference type="PROSITE" id="PS00211">
    <property type="entry name" value="ABC_TRANSPORTER_1"/>
    <property type="match status" value="2"/>
</dbReference>
<dbReference type="CDD" id="cd18580">
    <property type="entry name" value="ABC_6TM_ABCC_D2"/>
    <property type="match status" value="1"/>
</dbReference>
<dbReference type="PROSITE" id="PS50893">
    <property type="entry name" value="ABC_TRANSPORTER_2"/>
    <property type="match status" value="2"/>
</dbReference>
<dbReference type="GO" id="GO:0005524">
    <property type="term" value="F:ATP binding"/>
    <property type="evidence" value="ECO:0007669"/>
    <property type="project" value="UniProtKB-KW"/>
</dbReference>
<dbReference type="InterPro" id="IPR011527">
    <property type="entry name" value="ABC1_TM_dom"/>
</dbReference>
<feature type="domain" description="ABC transmembrane type-1" evidence="11">
    <location>
        <begin position="911"/>
        <end position="1186"/>
    </location>
</feature>
<dbReference type="InterPro" id="IPR003439">
    <property type="entry name" value="ABC_transporter-like_ATP-bd"/>
</dbReference>
<evidence type="ECO:0000256" key="3">
    <source>
        <dbReference type="ARBA" id="ARBA00022475"/>
    </source>
</evidence>
<reference evidence="12" key="1">
    <citation type="submission" date="2023-06" db="EMBL/GenBank/DDBJ databases">
        <title>Conoideocrella luteorostrata (Hypocreales: Clavicipitaceae), a potential biocontrol fungus for elongate hemlock scale in United States Christmas tree production areas.</title>
        <authorList>
            <person name="Barrett H."/>
            <person name="Lovett B."/>
            <person name="Macias A.M."/>
            <person name="Stajich J.E."/>
            <person name="Kasson M.T."/>
        </authorList>
    </citation>
    <scope>NUCLEOTIDE SEQUENCE</scope>
    <source>
        <strain evidence="12">ARSEF 14590</strain>
    </source>
</reference>
<feature type="transmembrane region" description="Helical" evidence="9">
    <location>
        <begin position="1133"/>
        <end position="1152"/>
    </location>
</feature>
<evidence type="ECO:0008006" key="14">
    <source>
        <dbReference type="Google" id="ProtNLM"/>
    </source>
</evidence>
<dbReference type="EMBL" id="JASWJB010000154">
    <property type="protein sequence ID" value="KAK2594831.1"/>
    <property type="molecule type" value="Genomic_DNA"/>
</dbReference>
<feature type="transmembrane region" description="Helical" evidence="9">
    <location>
        <begin position="902"/>
        <end position="925"/>
    </location>
</feature>
<keyword evidence="7 9" id="KW-1133">Transmembrane helix</keyword>
<proteinExistence type="predicted"/>
<evidence type="ECO:0000313" key="13">
    <source>
        <dbReference type="Proteomes" id="UP001251528"/>
    </source>
</evidence>
<dbReference type="InterPro" id="IPR056227">
    <property type="entry name" value="TMD0_ABC"/>
</dbReference>
<comment type="subcellular location">
    <subcellularLocation>
        <location evidence="1">Cell membrane</location>
        <topology evidence="1">Multi-pass membrane protein</topology>
    </subcellularLocation>
</comment>
<feature type="transmembrane region" description="Helical" evidence="9">
    <location>
        <begin position="1019"/>
        <end position="1040"/>
    </location>
</feature>
<keyword evidence="5" id="KW-0547">Nucleotide-binding</keyword>
<dbReference type="PROSITE" id="PS50929">
    <property type="entry name" value="ABC_TM1F"/>
    <property type="match status" value="2"/>
</dbReference>
<organism evidence="12 13">
    <name type="scientific">Conoideocrella luteorostrata</name>
    <dbReference type="NCBI Taxonomy" id="1105319"/>
    <lineage>
        <taxon>Eukaryota</taxon>
        <taxon>Fungi</taxon>
        <taxon>Dikarya</taxon>
        <taxon>Ascomycota</taxon>
        <taxon>Pezizomycotina</taxon>
        <taxon>Sordariomycetes</taxon>
        <taxon>Hypocreomycetidae</taxon>
        <taxon>Hypocreales</taxon>
        <taxon>Clavicipitaceae</taxon>
        <taxon>Conoideocrella</taxon>
    </lineage>
</organism>
<dbReference type="InterPro" id="IPR044726">
    <property type="entry name" value="ABCC_6TM_D2"/>
</dbReference>
<evidence type="ECO:0000256" key="5">
    <source>
        <dbReference type="ARBA" id="ARBA00022741"/>
    </source>
</evidence>
<dbReference type="InterPro" id="IPR003593">
    <property type="entry name" value="AAA+_ATPase"/>
</dbReference>
<evidence type="ECO:0000256" key="7">
    <source>
        <dbReference type="ARBA" id="ARBA00022989"/>
    </source>
</evidence>
<dbReference type="SMART" id="SM00382">
    <property type="entry name" value="AAA"/>
    <property type="match status" value="2"/>
</dbReference>
<feature type="domain" description="ABC transporter" evidence="10">
    <location>
        <begin position="1222"/>
        <end position="1445"/>
    </location>
</feature>
<evidence type="ECO:0000256" key="6">
    <source>
        <dbReference type="ARBA" id="ARBA00022840"/>
    </source>
</evidence>
<evidence type="ECO:0000256" key="8">
    <source>
        <dbReference type="ARBA" id="ARBA00023136"/>
    </source>
</evidence>
<keyword evidence="13" id="KW-1185">Reference proteome</keyword>
<name>A0AAJ0CQ13_9HYPO</name>
<dbReference type="InterPro" id="IPR017871">
    <property type="entry name" value="ABC_transporter-like_CS"/>
</dbReference>
<feature type="transmembrane region" description="Helical" evidence="9">
    <location>
        <begin position="98"/>
        <end position="120"/>
    </location>
</feature>
<dbReference type="SUPFAM" id="SSF52540">
    <property type="entry name" value="P-loop containing nucleoside triphosphate hydrolases"/>
    <property type="match status" value="2"/>
</dbReference>
<feature type="transmembrane region" description="Helical" evidence="9">
    <location>
        <begin position="945"/>
        <end position="970"/>
    </location>
</feature>
<dbReference type="InterPro" id="IPR027417">
    <property type="entry name" value="P-loop_NTPase"/>
</dbReference>
<feature type="transmembrane region" description="Helical" evidence="9">
    <location>
        <begin position="35"/>
        <end position="54"/>
    </location>
</feature>
<sequence length="1446" mass="160754">MDAMLSNMGVLGDVDSFGPQLWGQFDFTLMFEHTILTILPTSILIIASLVYLLCRFNSPVYVSGGFLLWAKLAVIAALLGVEIASLVLWSIVPTYRSSVSLAASSLSCVSTFCIVAVVNLDHRQSLQSSTFVSVYLSLTTLLDIVKARSYFFRSGLQAMGGLSSAAATIKFLLLILEEIPKRTQIRDSALRNSVSKESVSGFWNRAMFLWLNETLLLGFRDIIHVSSLGQLGREFSAKQLSDKFRPVWTKYQRSSHSLIQSCFLTLMWPFIAVVFPRLLYIAFSFSQPFLLHRIVSFIGEENPSTSVRNGLIGATVLIYLGQAITKASYNHMNYRFITFLRGILVSEILKKTLAIDQHDAKEFTAATLMSTDVEGIAAGLPQFHDIWASLIEFTLGLYFLTTIVGPAAVLIILPGLILAVLAFEIGRRMPIARMAWNKEVENRVSHTSNMLQQIQCIRLTGLRPIVTDYIQALRVTEMNTSIEFRALFVVLKASAMLCYQLTPIVIVTAALFWTRFTGGLEPVQAFTTLAFIVNTALPMVYLTVSYPIFTSILGCFQRIQKYLLLEERQDNRETISDLVLRNSEKLEGQSGGQIPSAPKHSIELQLPQPPIAFIDASISPALKKEALLMNINISLTRTELAAVVGRTGSGKSTFLRAIVGEANVLNGLVYVEQRRIAFCDQSAWVRNITIQENIVGSGMYDKDWYETVLDVCLLNEDLRQLPQRDQTMAGNGGSNLSGGQRQRVALARAIYSQASLVVLDNVFSALDQATADAIFARLFGPNGLLRRLGSTVVMTTHNGIQHPSFPLRFRNRRSELNSCDTVEYIKSADKIFVVEDGLVKSASNSTDCRLEIGSLISEGTSGSVIDDPRANEQPRGELTKETLEIEGGDSERQRGDMRLYSYYFTSVSKWLWVTFLFTIILTSLTERLPEIFIRIWLEVGPQNKVYLTGYILLGVSCALVGAVTMSMYYLKIVPSSSESLHRALLDSLMKSTLSFLSRTSTGSLLNLFSQDMSLISQDLPIALFYFLYNFFLMLTDLGIIATGAKYAAPIIPFTLLLLYIIQFFYLRTSRQMRHLDLEAKTPLYTQFTEVAAGLAHIRSFGWQVQCLSQGLSFLDYSQKPFYYMFCIQRWLELVLDLSVLGIATLLVSIALTQGTTQTAIGLALLNVMQFSSTISVLAQKWIELETSLGAIARLRSFTKNTPAEQDCNDTTLPPECLKHGAIEMVDVQAVYDSSGSSPKVALDKINLDIKAGQKVAVVGRTGSGKSSLLLTLLNFLEYTGVVKIDGVDISEIPRQYLRSHITTIPQDLVELPGSVRHNILPMTETKTDQIHSVVINEALERIGLLDYVNLRGGLDASILDMGFSHGQKQLLAVARAILHKLENNTRILFVDEATSGMDSETADEIQQLLEEVFGDSTMITISHRPEIMRNSDIVLHIDDGHVTRMT</sequence>
<keyword evidence="8 9" id="KW-0472">Membrane</keyword>
<dbReference type="Proteomes" id="UP001251528">
    <property type="component" value="Unassembled WGS sequence"/>
</dbReference>
<evidence type="ECO:0000259" key="10">
    <source>
        <dbReference type="PROSITE" id="PS50893"/>
    </source>
</evidence>
<feature type="transmembrane region" description="Helical" evidence="9">
    <location>
        <begin position="397"/>
        <end position="423"/>
    </location>
</feature>
<feature type="transmembrane region" description="Helical" evidence="9">
    <location>
        <begin position="66"/>
        <end position="92"/>
    </location>
</feature>
<evidence type="ECO:0000256" key="2">
    <source>
        <dbReference type="ARBA" id="ARBA00022448"/>
    </source>
</evidence>
<accession>A0AAJ0CQ13</accession>
<feature type="transmembrane region" description="Helical" evidence="9">
    <location>
        <begin position="486"/>
        <end position="513"/>
    </location>
</feature>
<protein>
    <recommendedName>
        <fullName evidence="14">ABC transporter</fullName>
    </recommendedName>
</protein>
<comment type="caution">
    <text evidence="12">The sequence shown here is derived from an EMBL/GenBank/DDBJ whole genome shotgun (WGS) entry which is preliminary data.</text>
</comment>
<gene>
    <name evidence="12" type="ORF">QQS21_007459</name>
</gene>
<dbReference type="SUPFAM" id="SSF90123">
    <property type="entry name" value="ABC transporter transmembrane region"/>
    <property type="match status" value="2"/>
</dbReference>
<dbReference type="InterPro" id="IPR050173">
    <property type="entry name" value="ABC_transporter_C-like"/>
</dbReference>
<feature type="transmembrane region" description="Helical" evidence="9">
    <location>
        <begin position="262"/>
        <end position="283"/>
    </location>
</feature>
<keyword evidence="6" id="KW-0067">ATP-binding</keyword>
<dbReference type="GO" id="GO:0016887">
    <property type="term" value="F:ATP hydrolysis activity"/>
    <property type="evidence" value="ECO:0007669"/>
    <property type="project" value="InterPro"/>
</dbReference>
<dbReference type="PANTHER" id="PTHR24223:SF399">
    <property type="entry name" value="ABC TRANSPORTER ATNG"/>
    <property type="match status" value="1"/>
</dbReference>
<dbReference type="InterPro" id="IPR036640">
    <property type="entry name" value="ABC1_TM_sf"/>
</dbReference>
<keyword evidence="3" id="KW-1003">Cell membrane</keyword>
<feature type="transmembrane region" description="Helical" evidence="9">
    <location>
        <begin position="1046"/>
        <end position="1066"/>
    </location>
</feature>
<evidence type="ECO:0000313" key="12">
    <source>
        <dbReference type="EMBL" id="KAK2594831.1"/>
    </source>
</evidence>
<evidence type="ECO:0000256" key="4">
    <source>
        <dbReference type="ARBA" id="ARBA00022692"/>
    </source>
</evidence>
<keyword evidence="2" id="KW-0813">Transport</keyword>
<evidence type="ECO:0000256" key="9">
    <source>
        <dbReference type="SAM" id="Phobius"/>
    </source>
</evidence>
<dbReference type="GO" id="GO:0140359">
    <property type="term" value="F:ABC-type transporter activity"/>
    <property type="evidence" value="ECO:0007669"/>
    <property type="project" value="InterPro"/>
</dbReference>
<feature type="transmembrane region" description="Helical" evidence="9">
    <location>
        <begin position="525"/>
        <end position="549"/>
    </location>
</feature>
<dbReference type="Gene3D" id="3.40.50.300">
    <property type="entry name" value="P-loop containing nucleotide triphosphate hydrolases"/>
    <property type="match status" value="2"/>
</dbReference>
<feature type="domain" description="ABC transmembrane type-1" evidence="11">
    <location>
        <begin position="278"/>
        <end position="551"/>
    </location>
</feature>
<evidence type="ECO:0000259" key="11">
    <source>
        <dbReference type="PROSITE" id="PS50929"/>
    </source>
</evidence>
<dbReference type="PANTHER" id="PTHR24223">
    <property type="entry name" value="ATP-BINDING CASSETTE SUB-FAMILY C"/>
    <property type="match status" value="1"/>
</dbReference>
<dbReference type="Pfam" id="PF00005">
    <property type="entry name" value="ABC_tran"/>
    <property type="match status" value="2"/>
</dbReference>
<keyword evidence="4 9" id="KW-0812">Transmembrane</keyword>
<dbReference type="Pfam" id="PF24357">
    <property type="entry name" value="TMD0_ABC"/>
    <property type="match status" value="1"/>
</dbReference>
<dbReference type="GO" id="GO:0005886">
    <property type="term" value="C:plasma membrane"/>
    <property type="evidence" value="ECO:0007669"/>
    <property type="project" value="UniProtKB-SubCell"/>
</dbReference>
<dbReference type="Pfam" id="PF00664">
    <property type="entry name" value="ABC_membrane"/>
    <property type="match status" value="1"/>
</dbReference>
<feature type="domain" description="ABC transporter" evidence="10">
    <location>
        <begin position="611"/>
        <end position="861"/>
    </location>
</feature>
<dbReference type="Gene3D" id="1.20.1560.10">
    <property type="entry name" value="ABC transporter type 1, transmembrane domain"/>
    <property type="match status" value="2"/>
</dbReference>